<keyword evidence="1" id="KW-0804">Transcription</keyword>
<feature type="domain" description="HTH HARE-type" evidence="2">
    <location>
        <begin position="11"/>
        <end position="92"/>
    </location>
</feature>
<name>A0A1T0A6I8_9GAMM</name>
<evidence type="ECO:0000259" key="2">
    <source>
        <dbReference type="PROSITE" id="PS51913"/>
    </source>
</evidence>
<evidence type="ECO:0000313" key="4">
    <source>
        <dbReference type="EMBL" id="STZ13774.1"/>
    </source>
</evidence>
<reference evidence="4 6" key="2">
    <citation type="submission" date="2018-06" db="EMBL/GenBank/DDBJ databases">
        <authorList>
            <consortium name="Pathogen Informatics"/>
            <person name="Doyle S."/>
        </authorList>
    </citation>
    <scope>NUCLEOTIDE SEQUENCE [LARGE SCALE GENOMIC DNA]</scope>
    <source>
        <strain evidence="4 6">NCTC10293</strain>
    </source>
</reference>
<dbReference type="STRING" id="34060.B0181_03650"/>
<sequence>MSDLNDKSEDMTFRELAIFAMRKVNQPITPDDLWDFVLRNNLHHKLKRFDVKSNSFFGKTPEDTFCARIYENSDDFQEVPNTFPKKYILKNRFYARQGSAPPMSSTLNKSKEFAKPIQSTRLQRESVVKSVAKKSDFCKQELHPILSYLLKNNDYFQAYSKTIFHEESFKGVRGEDKWLYPDMVAVNFEYANYRKNNVLNFIRKFDKPPIKILGLY</sequence>
<dbReference type="AlphaFoldDB" id="A0A1T0A6I8"/>
<protein>
    <submittedName>
        <fullName evidence="4">Uncharacterized protein conserved in bacteria</fullName>
    </submittedName>
</protein>
<evidence type="ECO:0000313" key="5">
    <source>
        <dbReference type="Proteomes" id="UP000190435"/>
    </source>
</evidence>
<dbReference type="InterPro" id="IPR007759">
    <property type="entry name" value="Asxl_HARE-HTH"/>
</dbReference>
<dbReference type="GO" id="GO:0006355">
    <property type="term" value="P:regulation of DNA-templated transcription"/>
    <property type="evidence" value="ECO:0007669"/>
    <property type="project" value="InterPro"/>
</dbReference>
<accession>A0A1T0A6I8</accession>
<proteinExistence type="predicted"/>
<organism evidence="3 5">
    <name type="scientific">Moraxella caviae</name>
    <dbReference type="NCBI Taxonomy" id="34060"/>
    <lineage>
        <taxon>Bacteria</taxon>
        <taxon>Pseudomonadati</taxon>
        <taxon>Pseudomonadota</taxon>
        <taxon>Gammaproteobacteria</taxon>
        <taxon>Moraxellales</taxon>
        <taxon>Moraxellaceae</taxon>
        <taxon>Moraxella</taxon>
    </lineage>
</organism>
<dbReference type="Proteomes" id="UP000255279">
    <property type="component" value="Unassembled WGS sequence"/>
</dbReference>
<keyword evidence="5" id="KW-1185">Reference proteome</keyword>
<reference evidence="3 5" key="1">
    <citation type="submission" date="2017-02" db="EMBL/GenBank/DDBJ databases">
        <title>Draft genome sequence of Moraxella caviae CCUG 355 type strain.</title>
        <authorList>
            <person name="Engstrom-Jakobsson H."/>
            <person name="Salva-Serra F."/>
            <person name="Thorell K."/>
            <person name="Gonzales-Siles L."/>
            <person name="Karlsson R."/>
            <person name="Boulund F."/>
            <person name="Engstrand L."/>
            <person name="Moore E."/>
        </authorList>
    </citation>
    <scope>NUCLEOTIDE SEQUENCE [LARGE SCALE GENOMIC DNA]</scope>
    <source>
        <strain evidence="3 5">CCUG 355</strain>
    </source>
</reference>
<evidence type="ECO:0000313" key="3">
    <source>
        <dbReference type="EMBL" id="OOR91189.1"/>
    </source>
</evidence>
<dbReference type="RefSeq" id="WP_078276129.1">
    <property type="nucleotide sequence ID" value="NZ_CAACXO010000047.1"/>
</dbReference>
<dbReference type="PROSITE" id="PS51913">
    <property type="entry name" value="HTH_HARE"/>
    <property type="match status" value="1"/>
</dbReference>
<dbReference type="EMBL" id="UGQE01000004">
    <property type="protein sequence ID" value="STZ13774.1"/>
    <property type="molecule type" value="Genomic_DNA"/>
</dbReference>
<dbReference type="OrthoDB" id="5289528at2"/>
<dbReference type="Proteomes" id="UP000190435">
    <property type="component" value="Unassembled WGS sequence"/>
</dbReference>
<evidence type="ECO:0000256" key="1">
    <source>
        <dbReference type="ARBA" id="ARBA00023163"/>
    </source>
</evidence>
<gene>
    <name evidence="3" type="ORF">B0181_03650</name>
    <name evidence="4" type="ORF">NCTC10293_01352</name>
</gene>
<dbReference type="EMBL" id="MUXU01000024">
    <property type="protein sequence ID" value="OOR91189.1"/>
    <property type="molecule type" value="Genomic_DNA"/>
</dbReference>
<evidence type="ECO:0000313" key="6">
    <source>
        <dbReference type="Proteomes" id="UP000255279"/>
    </source>
</evidence>